<evidence type="ECO:0000313" key="1">
    <source>
        <dbReference type="EMBL" id="NOU93147.1"/>
    </source>
</evidence>
<keyword evidence="2" id="KW-1185">Reference proteome</keyword>
<protein>
    <submittedName>
        <fullName evidence="1">Uncharacterized protein</fullName>
    </submittedName>
</protein>
<dbReference type="Proteomes" id="UP000641588">
    <property type="component" value="Unassembled WGS sequence"/>
</dbReference>
<sequence>MIMLVEFDAYYHRVHIIGVKCNKQELKQKYLQAKNLTSIIRDLPDVFCKLHSFEQIPLDNNVKADFVIDTDTDRIYKPIY</sequence>
<gene>
    <name evidence="1" type="ORF">GC093_07875</name>
</gene>
<dbReference type="AlphaFoldDB" id="A0A972GLY7"/>
<reference evidence="1" key="1">
    <citation type="submission" date="2019-10" db="EMBL/GenBank/DDBJ databases">
        <title>Description of Paenibacillus glebae sp. nov.</title>
        <authorList>
            <person name="Carlier A."/>
            <person name="Qi S."/>
        </authorList>
    </citation>
    <scope>NUCLEOTIDE SEQUENCE</scope>
    <source>
        <strain evidence="1">LMG 31456</strain>
    </source>
</reference>
<organism evidence="1 2">
    <name type="scientific">Paenibacillus foliorum</name>
    <dbReference type="NCBI Taxonomy" id="2654974"/>
    <lineage>
        <taxon>Bacteria</taxon>
        <taxon>Bacillati</taxon>
        <taxon>Bacillota</taxon>
        <taxon>Bacilli</taxon>
        <taxon>Bacillales</taxon>
        <taxon>Paenibacillaceae</taxon>
        <taxon>Paenibacillus</taxon>
    </lineage>
</organism>
<accession>A0A972GLY7</accession>
<dbReference type="EMBL" id="WHOD01000041">
    <property type="protein sequence ID" value="NOU93147.1"/>
    <property type="molecule type" value="Genomic_DNA"/>
</dbReference>
<comment type="caution">
    <text evidence="1">The sequence shown here is derived from an EMBL/GenBank/DDBJ whole genome shotgun (WGS) entry which is preliminary data.</text>
</comment>
<evidence type="ECO:0000313" key="2">
    <source>
        <dbReference type="Proteomes" id="UP000641588"/>
    </source>
</evidence>
<name>A0A972GLY7_9BACL</name>
<proteinExistence type="predicted"/>